<name>A0A5S6QXL1_TRIMR</name>
<dbReference type="STRING" id="70415.A0A5S6QXL1"/>
<dbReference type="AlphaFoldDB" id="A0A5S6QXL1"/>
<proteinExistence type="predicted"/>
<dbReference type="Gene3D" id="3.80.10.10">
    <property type="entry name" value="Ribonuclease Inhibitor"/>
    <property type="match status" value="1"/>
</dbReference>
<dbReference type="SUPFAM" id="SSF52047">
    <property type="entry name" value="RNI-like"/>
    <property type="match status" value="1"/>
</dbReference>
<dbReference type="InterPro" id="IPR032675">
    <property type="entry name" value="LRR_dom_sf"/>
</dbReference>
<dbReference type="WBParaSite" id="TMUE_3000012136.1">
    <property type="protein sequence ID" value="TMUE_3000012136.1"/>
    <property type="gene ID" value="WBGene00302839"/>
</dbReference>
<dbReference type="Proteomes" id="UP000046395">
    <property type="component" value="Unassembled WGS sequence"/>
</dbReference>
<evidence type="ECO:0000313" key="1">
    <source>
        <dbReference type="Proteomes" id="UP000046395"/>
    </source>
</evidence>
<organism evidence="1 2">
    <name type="scientific">Trichuris muris</name>
    <name type="common">Mouse whipworm</name>
    <dbReference type="NCBI Taxonomy" id="70415"/>
    <lineage>
        <taxon>Eukaryota</taxon>
        <taxon>Metazoa</taxon>
        <taxon>Ecdysozoa</taxon>
        <taxon>Nematoda</taxon>
        <taxon>Enoplea</taxon>
        <taxon>Dorylaimia</taxon>
        <taxon>Trichinellida</taxon>
        <taxon>Trichuridae</taxon>
        <taxon>Trichuris</taxon>
    </lineage>
</organism>
<accession>A0A5S6QXL1</accession>
<reference evidence="2" key="1">
    <citation type="submission" date="2019-12" db="UniProtKB">
        <authorList>
            <consortium name="WormBaseParasite"/>
        </authorList>
    </citation>
    <scope>IDENTIFICATION</scope>
</reference>
<keyword evidence="1" id="KW-1185">Reference proteome</keyword>
<sequence>MGKTQGNKTVFKYGKLLYEAYAKYELIKFHCDTPLKFPWRRPIKHMLRSVLQRFSAHCRPLLAKQSPPIAERTQRYTILINKIIDGWYNRYSEKTVAKVGPQMACAYWLLRCAAEFRIKGSKEFISTKARLKSLQPGFLIEEIDLTDSCVSGPGFKHLRLLDSIKIVHCVHCGWVNDDGLATLMFNLQSSLETIEIINCGSISGAGLVQLQHLKKVKRIRLHNLPLVRDEEKKIVLDVLRIRLGGSCDVSYPDPT</sequence>
<protein>
    <submittedName>
        <fullName evidence="2">ATP synthase subunit s, mitochondrial</fullName>
    </submittedName>
</protein>
<evidence type="ECO:0000313" key="2">
    <source>
        <dbReference type="WBParaSite" id="TMUE_3000012136.1"/>
    </source>
</evidence>